<dbReference type="PANTHER" id="PTHR11635">
    <property type="entry name" value="CAMP-DEPENDENT PROTEIN KINASE REGULATORY CHAIN"/>
    <property type="match status" value="1"/>
</dbReference>
<dbReference type="GO" id="GO:0034236">
    <property type="term" value="F:protein kinase A catalytic subunit binding"/>
    <property type="evidence" value="ECO:0007669"/>
    <property type="project" value="TreeGrafter"/>
</dbReference>
<dbReference type="GO" id="GO:0005829">
    <property type="term" value="C:cytosol"/>
    <property type="evidence" value="ECO:0007669"/>
    <property type="project" value="TreeGrafter"/>
</dbReference>
<organism evidence="2 3">
    <name type="scientific">Candidatus Coatesbacteria bacterium RBG_13_66_14</name>
    <dbReference type="NCBI Taxonomy" id="1817816"/>
    <lineage>
        <taxon>Bacteria</taxon>
        <taxon>Candidatus Coatesiibacteriota</taxon>
    </lineage>
</organism>
<dbReference type="SMART" id="SM00100">
    <property type="entry name" value="cNMP"/>
    <property type="match status" value="1"/>
</dbReference>
<dbReference type="PROSITE" id="PS00889">
    <property type="entry name" value="CNMP_BINDING_2"/>
    <property type="match status" value="1"/>
</dbReference>
<dbReference type="PROSITE" id="PS50042">
    <property type="entry name" value="CNMP_BINDING_3"/>
    <property type="match status" value="1"/>
</dbReference>
<name>A0A1F5EWA1_9BACT</name>
<proteinExistence type="predicted"/>
<dbReference type="CDD" id="cd00038">
    <property type="entry name" value="CAP_ED"/>
    <property type="match status" value="1"/>
</dbReference>
<dbReference type="InterPro" id="IPR050503">
    <property type="entry name" value="cAMP-dep_PK_reg_su-like"/>
</dbReference>
<dbReference type="PRINTS" id="PR00103">
    <property type="entry name" value="CAMPKINASE"/>
</dbReference>
<dbReference type="InterPro" id="IPR018488">
    <property type="entry name" value="cNMP-bd_CS"/>
</dbReference>
<dbReference type="Pfam" id="PF00027">
    <property type="entry name" value="cNMP_binding"/>
    <property type="match status" value="1"/>
</dbReference>
<protein>
    <recommendedName>
        <fullName evidence="1">Cyclic nucleotide-binding domain-containing protein</fullName>
    </recommendedName>
</protein>
<dbReference type="GO" id="GO:0030552">
    <property type="term" value="F:cAMP binding"/>
    <property type="evidence" value="ECO:0007669"/>
    <property type="project" value="TreeGrafter"/>
</dbReference>
<dbReference type="STRING" id="1817816.A2Y64_07195"/>
<evidence type="ECO:0000259" key="1">
    <source>
        <dbReference type="PROSITE" id="PS50042"/>
    </source>
</evidence>
<dbReference type="GO" id="GO:0005952">
    <property type="term" value="C:cAMP-dependent protein kinase complex"/>
    <property type="evidence" value="ECO:0007669"/>
    <property type="project" value="InterPro"/>
</dbReference>
<dbReference type="InterPro" id="IPR014710">
    <property type="entry name" value="RmlC-like_jellyroll"/>
</dbReference>
<dbReference type="Proteomes" id="UP000177187">
    <property type="component" value="Unassembled WGS sequence"/>
</dbReference>
<accession>A0A1F5EWA1</accession>
<evidence type="ECO:0000313" key="2">
    <source>
        <dbReference type="EMBL" id="OGD71424.1"/>
    </source>
</evidence>
<gene>
    <name evidence="2" type="ORF">A2Y64_07195</name>
</gene>
<dbReference type="SUPFAM" id="SSF51206">
    <property type="entry name" value="cAMP-binding domain-like"/>
    <property type="match status" value="1"/>
</dbReference>
<dbReference type="Gene3D" id="2.60.120.10">
    <property type="entry name" value="Jelly Rolls"/>
    <property type="match status" value="1"/>
</dbReference>
<dbReference type="AlphaFoldDB" id="A0A1F5EWA1"/>
<evidence type="ECO:0000313" key="3">
    <source>
        <dbReference type="Proteomes" id="UP000177187"/>
    </source>
</evidence>
<comment type="caution">
    <text evidence="2">The sequence shown here is derived from an EMBL/GenBank/DDBJ whole genome shotgun (WGS) entry which is preliminary data.</text>
</comment>
<reference evidence="2 3" key="1">
    <citation type="journal article" date="2016" name="Nat. Commun.">
        <title>Thousands of microbial genomes shed light on interconnected biogeochemical processes in an aquifer system.</title>
        <authorList>
            <person name="Anantharaman K."/>
            <person name="Brown C.T."/>
            <person name="Hug L.A."/>
            <person name="Sharon I."/>
            <person name="Castelle C.J."/>
            <person name="Probst A.J."/>
            <person name="Thomas B.C."/>
            <person name="Singh A."/>
            <person name="Wilkins M.J."/>
            <person name="Karaoz U."/>
            <person name="Brodie E.L."/>
            <person name="Williams K.H."/>
            <person name="Hubbard S.S."/>
            <person name="Banfield J.F."/>
        </authorList>
    </citation>
    <scope>NUCLEOTIDE SEQUENCE [LARGE SCALE GENOMIC DNA]</scope>
</reference>
<dbReference type="PANTHER" id="PTHR11635:SF164">
    <property type="entry name" value="NUCLEOTIDE-BINDING PROTEIN, PUTATIVE-RELATED"/>
    <property type="match status" value="1"/>
</dbReference>
<sequence length="158" mass="17689">MPTPDQIRDVMLFAGLDDPELEVVASRLKEESFAKDDFIFHEGDAGDKFYIVDSGMVSITLAIEGVGTEELLFLERPAFFGEMALIDAAPRSASAVCRKDSRLLSLGKADFEKLIVEDIGIGNKIMIAFIRTFCTRIRKSNEKLRNYYKIHKAFEGSS</sequence>
<dbReference type="InterPro" id="IPR018490">
    <property type="entry name" value="cNMP-bd_dom_sf"/>
</dbReference>
<feature type="domain" description="Cyclic nucleotide-binding" evidence="1">
    <location>
        <begin position="12"/>
        <end position="132"/>
    </location>
</feature>
<dbReference type="InterPro" id="IPR000595">
    <property type="entry name" value="cNMP-bd_dom"/>
</dbReference>
<dbReference type="EMBL" id="MFAF01000151">
    <property type="protein sequence ID" value="OGD71424.1"/>
    <property type="molecule type" value="Genomic_DNA"/>
</dbReference>
<dbReference type="GO" id="GO:0004862">
    <property type="term" value="F:cAMP-dependent protein kinase inhibitor activity"/>
    <property type="evidence" value="ECO:0007669"/>
    <property type="project" value="TreeGrafter"/>
</dbReference>